<dbReference type="AlphaFoldDB" id="A0A1H8ITP8"/>
<gene>
    <name evidence="1" type="ORF">SAMN05216404_106156</name>
</gene>
<organism evidence="1 2">
    <name type="scientific">Nitrosospira multiformis</name>
    <dbReference type="NCBI Taxonomy" id="1231"/>
    <lineage>
        <taxon>Bacteria</taxon>
        <taxon>Pseudomonadati</taxon>
        <taxon>Pseudomonadota</taxon>
        <taxon>Betaproteobacteria</taxon>
        <taxon>Nitrosomonadales</taxon>
        <taxon>Nitrosomonadaceae</taxon>
        <taxon>Nitrosospira</taxon>
    </lineage>
</organism>
<reference evidence="1 2" key="1">
    <citation type="submission" date="2016-10" db="EMBL/GenBank/DDBJ databases">
        <authorList>
            <person name="de Groot N.N."/>
        </authorList>
    </citation>
    <scope>NUCLEOTIDE SEQUENCE [LARGE SCALE GENOMIC DNA]</scope>
    <source>
        <strain evidence="1 2">Nl18</strain>
    </source>
</reference>
<proteinExistence type="predicted"/>
<dbReference type="RefSeq" id="WP_074746313.1">
    <property type="nucleotide sequence ID" value="NZ_FOCT01000006.1"/>
</dbReference>
<accession>A0A1H8ITP8</accession>
<protein>
    <submittedName>
        <fullName evidence="1">Concanavalin A-like lectin/glucanases superfamily protein</fullName>
    </submittedName>
</protein>
<sequence length="462" mass="48407">MSLILPRRLRSQPQYPAPLDKSNKFHERLTFAYSVGRGPSDAAHGAGSVTGAMTYGVGQKGKNVKPADSSSYIAFANNPDYNITGGITVIALVTVGGTTVQQHVISKSSGGGGSNTPWAFGLEIGGYIFLNRANAGFRVWQSGTALTTGRTVVIAATQGADISVAPKFYVDGVLDSVASTSLYGGSGSGAPNSNTETVKIGNRADLGARFFGLLYDGFVLDGALSDAEVADFSRNIWAIWKAPERRIFTASATTSYTLTADSFSLTFAGTDANLEYNRALSADPASFSFNVVDATLKRGYALTADSASLNFSGADAALKCAHVLQADSGTLELAAADASLEYNRVLQAGSATIQFDVADATLTHAQPGSYTLTAEPVTLGFAVTDASLKYDRKLTAEPVELAFNGADASLRYARAVIAEAAQIAFNLNDATLTRTGGPEPVTSIVERTAVFQRSKSVTVRFN</sequence>
<dbReference type="Pfam" id="PF13385">
    <property type="entry name" value="Laminin_G_3"/>
    <property type="match status" value="1"/>
</dbReference>
<evidence type="ECO:0000313" key="2">
    <source>
        <dbReference type="Proteomes" id="UP000183898"/>
    </source>
</evidence>
<dbReference type="InterPro" id="IPR013320">
    <property type="entry name" value="ConA-like_dom_sf"/>
</dbReference>
<dbReference type="Gene3D" id="2.60.120.200">
    <property type="match status" value="1"/>
</dbReference>
<dbReference type="SUPFAM" id="SSF49899">
    <property type="entry name" value="Concanavalin A-like lectins/glucanases"/>
    <property type="match status" value="1"/>
</dbReference>
<evidence type="ECO:0000313" key="1">
    <source>
        <dbReference type="EMBL" id="SEN71048.1"/>
    </source>
</evidence>
<keyword evidence="1" id="KW-0430">Lectin</keyword>
<name>A0A1H8ITP8_9PROT</name>
<dbReference type="GO" id="GO:0030246">
    <property type="term" value="F:carbohydrate binding"/>
    <property type="evidence" value="ECO:0007669"/>
    <property type="project" value="UniProtKB-KW"/>
</dbReference>
<dbReference type="EMBL" id="FOCT01000006">
    <property type="protein sequence ID" value="SEN71048.1"/>
    <property type="molecule type" value="Genomic_DNA"/>
</dbReference>
<dbReference type="Proteomes" id="UP000183898">
    <property type="component" value="Unassembled WGS sequence"/>
</dbReference>